<feature type="region of interest" description="Disordered" evidence="1">
    <location>
        <begin position="466"/>
        <end position="494"/>
    </location>
</feature>
<protein>
    <submittedName>
        <fullName evidence="3">Uncharacterized protein</fullName>
    </submittedName>
</protein>
<feature type="region of interest" description="Disordered" evidence="1">
    <location>
        <begin position="412"/>
        <end position="433"/>
    </location>
</feature>
<evidence type="ECO:0000256" key="1">
    <source>
        <dbReference type="SAM" id="MobiDB-lite"/>
    </source>
</evidence>
<keyword evidence="2" id="KW-1133">Transmembrane helix</keyword>
<dbReference type="EMBL" id="BAABUK010000003">
    <property type="protein sequence ID" value="GAA5807997.1"/>
    <property type="molecule type" value="Genomic_DNA"/>
</dbReference>
<feature type="compositionally biased region" description="Low complexity" evidence="1">
    <location>
        <begin position="321"/>
        <end position="332"/>
    </location>
</feature>
<proteinExistence type="predicted"/>
<sequence length="554" mass="62446">MKPKVLTYSRGGTALTMGVLFLAFCGYLINLIYRDTPLLQLSSETMKVDIQTPDIEICAQNSTLSIVRCDSMDYGWNMKEIPNCYQDYFRKGEGGETSKCYMFETKDRFRMATGNEMVVGPNAIRRMDFYWHVDSLVNISAATIAIPAITVQLYDPRFNGWNEETIGSTPTEVILGISRSTSFLNFTSNIFYRPEKYKAIRPFDAATVFGLKSNFIEINTLNNYQHNWPLQSNPPPPPPALDKGLYHGIFSVQLSQGTIDVKTEVRQHTLLASVALAGGCYGVLTTLYILLFGMTRLTPWGLVHHIPVFISKHRRHDNNINNQNSIYNSSQNGDLGGRTDEEGGTIKKKGSFYSKTLIPWFFRSRLRKSDESFTTVDAKEAVMTKMIARSKMQEREQLPKLSRIDSTELQLLDTSRRPEPITNSSSSTNIDRLGRNDSYEKALKKLSLSTRASADSADILYHAPTLANFPPALPPHSTAGGSRGEGNFMDSNEATRREQLKTIALETRTTELANRVEELEIILSEYFINTAYLDQLRVRRNATVSPSDLPEVRL</sequence>
<feature type="compositionally biased region" description="Polar residues" evidence="1">
    <location>
        <begin position="421"/>
        <end position="430"/>
    </location>
</feature>
<accession>A0ABP9YMA4</accession>
<evidence type="ECO:0000313" key="4">
    <source>
        <dbReference type="Proteomes" id="UP001473302"/>
    </source>
</evidence>
<keyword evidence="2" id="KW-0472">Membrane</keyword>
<name>A0ABP9YMA4_9FUNG</name>
<organism evidence="3 4">
    <name type="scientific">Mucor flavus</name>
    <dbReference type="NCBI Taxonomy" id="439312"/>
    <lineage>
        <taxon>Eukaryota</taxon>
        <taxon>Fungi</taxon>
        <taxon>Fungi incertae sedis</taxon>
        <taxon>Mucoromycota</taxon>
        <taxon>Mucoromycotina</taxon>
        <taxon>Mucoromycetes</taxon>
        <taxon>Mucorales</taxon>
        <taxon>Mucorineae</taxon>
        <taxon>Mucoraceae</taxon>
        <taxon>Mucor</taxon>
    </lineage>
</organism>
<keyword evidence="4" id="KW-1185">Reference proteome</keyword>
<gene>
    <name evidence="3" type="ORF">MFLAVUS_001379</name>
</gene>
<feature type="transmembrane region" description="Helical" evidence="2">
    <location>
        <begin position="270"/>
        <end position="291"/>
    </location>
</feature>
<feature type="transmembrane region" description="Helical" evidence="2">
    <location>
        <begin position="12"/>
        <end position="33"/>
    </location>
</feature>
<evidence type="ECO:0000256" key="2">
    <source>
        <dbReference type="SAM" id="Phobius"/>
    </source>
</evidence>
<evidence type="ECO:0000313" key="3">
    <source>
        <dbReference type="EMBL" id="GAA5807997.1"/>
    </source>
</evidence>
<dbReference type="Proteomes" id="UP001473302">
    <property type="component" value="Unassembled WGS sequence"/>
</dbReference>
<comment type="caution">
    <text evidence="3">The sequence shown here is derived from an EMBL/GenBank/DDBJ whole genome shotgun (WGS) entry which is preliminary data.</text>
</comment>
<reference evidence="3 4" key="1">
    <citation type="submission" date="2024-04" db="EMBL/GenBank/DDBJ databases">
        <title>genome sequences of Mucor flavus KT1a and Helicostylum pulchrum KT1b strains isolated from the surface of a dry-aged beef.</title>
        <authorList>
            <person name="Toyotome T."/>
            <person name="Hosono M."/>
            <person name="Torimaru M."/>
            <person name="Fukuda K."/>
            <person name="Mikami N."/>
        </authorList>
    </citation>
    <scope>NUCLEOTIDE SEQUENCE [LARGE SCALE GENOMIC DNA]</scope>
    <source>
        <strain evidence="3 4">KT1a</strain>
    </source>
</reference>
<keyword evidence="2" id="KW-0812">Transmembrane</keyword>
<feature type="region of interest" description="Disordered" evidence="1">
    <location>
        <begin position="321"/>
        <end position="343"/>
    </location>
</feature>